<proteinExistence type="predicted"/>
<gene>
    <name evidence="2" type="ORF">GGX14DRAFT_572796</name>
</gene>
<evidence type="ECO:0000313" key="3">
    <source>
        <dbReference type="Proteomes" id="UP001219525"/>
    </source>
</evidence>
<comment type="caution">
    <text evidence="2">The sequence shown here is derived from an EMBL/GenBank/DDBJ whole genome shotgun (WGS) entry which is preliminary data.</text>
</comment>
<protein>
    <submittedName>
        <fullName evidence="2">Uncharacterized protein</fullName>
    </submittedName>
</protein>
<evidence type="ECO:0000313" key="2">
    <source>
        <dbReference type="EMBL" id="KAJ7199414.1"/>
    </source>
</evidence>
<name>A0AAD6V332_9AGAR</name>
<dbReference type="EMBL" id="JARJCW010000068">
    <property type="protein sequence ID" value="KAJ7199414.1"/>
    <property type="molecule type" value="Genomic_DNA"/>
</dbReference>
<feature type="region of interest" description="Disordered" evidence="1">
    <location>
        <begin position="153"/>
        <end position="175"/>
    </location>
</feature>
<organism evidence="2 3">
    <name type="scientific">Mycena pura</name>
    <dbReference type="NCBI Taxonomy" id="153505"/>
    <lineage>
        <taxon>Eukaryota</taxon>
        <taxon>Fungi</taxon>
        <taxon>Dikarya</taxon>
        <taxon>Basidiomycota</taxon>
        <taxon>Agaricomycotina</taxon>
        <taxon>Agaricomycetes</taxon>
        <taxon>Agaricomycetidae</taxon>
        <taxon>Agaricales</taxon>
        <taxon>Marasmiineae</taxon>
        <taxon>Mycenaceae</taxon>
        <taxon>Mycena</taxon>
    </lineage>
</organism>
<reference evidence="2" key="1">
    <citation type="submission" date="2023-03" db="EMBL/GenBank/DDBJ databases">
        <title>Massive genome expansion in bonnet fungi (Mycena s.s.) driven by repeated elements and novel gene families across ecological guilds.</title>
        <authorList>
            <consortium name="Lawrence Berkeley National Laboratory"/>
            <person name="Harder C.B."/>
            <person name="Miyauchi S."/>
            <person name="Viragh M."/>
            <person name="Kuo A."/>
            <person name="Thoen E."/>
            <person name="Andreopoulos B."/>
            <person name="Lu D."/>
            <person name="Skrede I."/>
            <person name="Drula E."/>
            <person name="Henrissat B."/>
            <person name="Morin E."/>
            <person name="Kohler A."/>
            <person name="Barry K."/>
            <person name="LaButti K."/>
            <person name="Morin E."/>
            <person name="Salamov A."/>
            <person name="Lipzen A."/>
            <person name="Mereny Z."/>
            <person name="Hegedus B."/>
            <person name="Baldrian P."/>
            <person name="Stursova M."/>
            <person name="Weitz H."/>
            <person name="Taylor A."/>
            <person name="Grigoriev I.V."/>
            <person name="Nagy L.G."/>
            <person name="Martin F."/>
            <person name="Kauserud H."/>
        </authorList>
    </citation>
    <scope>NUCLEOTIDE SEQUENCE</scope>
    <source>
        <strain evidence="2">9144</strain>
    </source>
</reference>
<feature type="compositionally biased region" description="Basic and acidic residues" evidence="1">
    <location>
        <begin position="164"/>
        <end position="175"/>
    </location>
</feature>
<dbReference type="Proteomes" id="UP001219525">
    <property type="component" value="Unassembled WGS sequence"/>
</dbReference>
<keyword evidence="3" id="KW-1185">Reference proteome</keyword>
<dbReference type="AlphaFoldDB" id="A0AAD6V332"/>
<accession>A0AAD6V332</accession>
<sequence>MSQREKLWDEWREERVPHLCMLPAPSACRPRPAAPLPFSRRPCPVPAPGSLHAAPAVCTLPVPSTRHGLLRPLALPLGPRPRPLQANPALHRLHTHAQVCGLFLDTRRRCCPATPRATRRPERGFYELHAVLLFDTPRHPPRAPPCYQAASVPNGVATAGNRTDFPHDDKPASDA</sequence>
<evidence type="ECO:0000256" key="1">
    <source>
        <dbReference type="SAM" id="MobiDB-lite"/>
    </source>
</evidence>